<sequence length="35" mass="4171">MRSFDTIKKTKRKKTVSSNPSFSILKYIDTILFEF</sequence>
<proteinExistence type="predicted"/>
<dbReference type="KEGG" id="lst:LSS_22955"/>
<organism evidence="1 2">
    <name type="scientific">Leptospira santarosai serovar Shermani str. LT 821</name>
    <dbReference type="NCBI Taxonomy" id="758847"/>
    <lineage>
        <taxon>Bacteria</taxon>
        <taxon>Pseudomonadati</taxon>
        <taxon>Spirochaetota</taxon>
        <taxon>Spirochaetia</taxon>
        <taxon>Leptospirales</taxon>
        <taxon>Leptospiraceae</taxon>
        <taxon>Leptospira</taxon>
    </lineage>
</organism>
<evidence type="ECO:0000313" key="2">
    <source>
        <dbReference type="Proteomes" id="UP000035800"/>
    </source>
</evidence>
<protein>
    <submittedName>
        <fullName evidence="1">Uncharacterized protein</fullName>
    </submittedName>
</protein>
<dbReference type="EMBL" id="CP006694">
    <property type="protein sequence ID" value="AIT11052.1"/>
    <property type="molecule type" value="Genomic_DNA"/>
</dbReference>
<name>A0A097ESZ0_9LEPT</name>
<dbReference type="Proteomes" id="UP000035800">
    <property type="component" value="Chromosome I"/>
</dbReference>
<accession>A0A097ESZ0</accession>
<evidence type="ECO:0000313" key="1">
    <source>
        <dbReference type="EMBL" id="AIT11052.1"/>
    </source>
</evidence>
<reference evidence="1 2" key="2">
    <citation type="journal article" date="2014" name="Emerg. Microbes Infect.">
        <title>Potential impact on kidney infection: a whole-genome analysis of Leptospira santarosai serovar Shermani.</title>
        <authorList>
            <person name="Chou L.F."/>
            <person name="Chen T.W."/>
            <person name="Ko Y.C."/>
            <person name="Pan M.J."/>
            <person name="Tian Y.C."/>
            <person name="Chiu C.H."/>
            <person name="Tang P."/>
            <person name="Hung C.C."/>
            <person name="Yang C.W."/>
        </authorList>
    </citation>
    <scope>NUCLEOTIDE SEQUENCE</scope>
    <source>
        <strain evidence="1 2">LT 821</strain>
    </source>
</reference>
<gene>
    <name evidence="1" type="ORF">LSS_22955</name>
</gene>
<dbReference type="AlphaFoldDB" id="A0A097ESZ0"/>
<reference evidence="1 2" key="1">
    <citation type="journal article" date="2012" name="Gene">
        <title>Sequence of Leptospira santarosai serovar Shermani genome and prediction of virulence-associated genes.</title>
        <authorList>
            <person name="Chou L.F."/>
            <person name="Chen Y.T."/>
            <person name="Lu C.W."/>
            <person name="Ko Y.C."/>
            <person name="Tang C.Y."/>
            <person name="Pan M.J."/>
            <person name="Tian Y.C."/>
            <person name="Chiu C.H."/>
            <person name="Hung C.C."/>
            <person name="Yang C.W."/>
        </authorList>
    </citation>
    <scope>NUCLEOTIDE SEQUENCE [LARGE SCALE GENOMIC DNA]</scope>
    <source>
        <strain evidence="1">LT 821</strain>
    </source>
</reference>